<dbReference type="EMBL" id="CP042425">
    <property type="protein sequence ID" value="QEL14143.1"/>
    <property type="molecule type" value="Genomic_DNA"/>
</dbReference>
<dbReference type="KEGG" id="lrs:PX52LOC_00918"/>
<dbReference type="KEGG" id="lrs:PX52LOC_01013"/>
<evidence type="ECO:0000313" key="3">
    <source>
        <dbReference type="Proteomes" id="UP000324974"/>
    </source>
</evidence>
<gene>
    <name evidence="1" type="ORF">PX52LOC_00918</name>
    <name evidence="2" type="ORF">PX52LOC_01013</name>
</gene>
<dbReference type="EMBL" id="CP042425">
    <property type="protein sequence ID" value="QEL14055.1"/>
    <property type="molecule type" value="Genomic_DNA"/>
</dbReference>
<reference evidence="3" key="1">
    <citation type="submission" date="2019-08" db="EMBL/GenBank/DDBJ databases">
        <title>Limnoglobus roseus gen. nov., sp. nov., a novel freshwater planctomycete with a giant genome from the family Gemmataceae.</title>
        <authorList>
            <person name="Kulichevskaya I.S."/>
            <person name="Naumoff D.G."/>
            <person name="Miroshnikov K."/>
            <person name="Ivanova A."/>
            <person name="Philippov D.A."/>
            <person name="Hakobyan A."/>
            <person name="Rijpstra I.C."/>
            <person name="Sinninghe Damste J.S."/>
            <person name="Liesack W."/>
            <person name="Dedysh S.N."/>
        </authorList>
    </citation>
    <scope>NUCLEOTIDE SEQUENCE [LARGE SCALE GENOMIC DNA]</scope>
    <source>
        <strain evidence="3">PX52</strain>
    </source>
</reference>
<accession>A0A5C1A788</accession>
<dbReference type="AlphaFoldDB" id="A0A5C1A788"/>
<reference evidence="2" key="2">
    <citation type="journal article" date="2020" name="Int. J. Syst. Evol. Microbiol.">
        <title>Limnoglobus roseus gen. nov., sp. nov., a novel freshwater planctomycete with a giant genome from the family Gemmataceae.</title>
        <authorList>
            <person name="Kulichevskaya I.S."/>
            <person name="Naumoff D.G."/>
            <person name="Miroshnikov K.K."/>
            <person name="Ivanova A.A."/>
            <person name="Philippov D.A."/>
            <person name="Hakobyan A."/>
            <person name="Rijpstra W.I.C."/>
            <person name="Damste J.S.S."/>
            <person name="Liesack W."/>
            <person name="Dedysh S.N."/>
        </authorList>
    </citation>
    <scope>NUCLEOTIDE SEQUENCE</scope>
    <source>
        <strain evidence="2">PX52</strain>
    </source>
</reference>
<dbReference type="Proteomes" id="UP000324974">
    <property type="component" value="Chromosome"/>
</dbReference>
<proteinExistence type="predicted"/>
<organism evidence="2 3">
    <name type="scientific">Limnoglobus roseus</name>
    <dbReference type="NCBI Taxonomy" id="2598579"/>
    <lineage>
        <taxon>Bacteria</taxon>
        <taxon>Pseudomonadati</taxon>
        <taxon>Planctomycetota</taxon>
        <taxon>Planctomycetia</taxon>
        <taxon>Gemmatales</taxon>
        <taxon>Gemmataceae</taxon>
        <taxon>Limnoglobus</taxon>
    </lineage>
</organism>
<evidence type="ECO:0000313" key="1">
    <source>
        <dbReference type="EMBL" id="QEL14055.1"/>
    </source>
</evidence>
<name>A0A5C1A788_9BACT</name>
<keyword evidence="3" id="KW-1185">Reference proteome</keyword>
<evidence type="ECO:0000313" key="2">
    <source>
        <dbReference type="EMBL" id="QEL14143.1"/>
    </source>
</evidence>
<sequence length="84" mass="8685">MGSSSCVVVLSGRAVFAWVVAEGTGVRLRVLSREWDALGLAEGQTVRIDGPGLPGGSMLIGAVRESASGRTVVVLAPPIVARRR</sequence>
<protein>
    <submittedName>
        <fullName evidence="2">Uncharacterized protein</fullName>
    </submittedName>
</protein>
<dbReference type="RefSeq" id="WP_149108978.1">
    <property type="nucleotide sequence ID" value="NZ_CP042425.1"/>
</dbReference>